<evidence type="ECO:0000256" key="9">
    <source>
        <dbReference type="PROSITE-ProRule" id="PRU00042"/>
    </source>
</evidence>
<evidence type="ECO:0000256" key="8">
    <source>
        <dbReference type="ARBA" id="ARBA00023242"/>
    </source>
</evidence>
<evidence type="ECO:0000256" key="1">
    <source>
        <dbReference type="ARBA" id="ARBA00004123"/>
    </source>
</evidence>
<dbReference type="FunFam" id="3.30.160.60:FF:002343">
    <property type="entry name" value="Zinc finger protein 33A"/>
    <property type="match status" value="1"/>
</dbReference>
<feature type="domain" description="C2H2-type" evidence="11">
    <location>
        <begin position="40"/>
        <end position="68"/>
    </location>
</feature>
<name>A0AAD4CYY1_ASPNN</name>
<organism evidence="12 13">
    <name type="scientific">Aspergillus nanangensis</name>
    <dbReference type="NCBI Taxonomy" id="2582783"/>
    <lineage>
        <taxon>Eukaryota</taxon>
        <taxon>Fungi</taxon>
        <taxon>Dikarya</taxon>
        <taxon>Ascomycota</taxon>
        <taxon>Pezizomycotina</taxon>
        <taxon>Eurotiomycetes</taxon>
        <taxon>Eurotiomycetidae</taxon>
        <taxon>Eurotiales</taxon>
        <taxon>Aspergillaceae</taxon>
        <taxon>Aspergillus</taxon>
        <taxon>Aspergillus subgen. Circumdati</taxon>
    </lineage>
</organism>
<gene>
    <name evidence="12" type="ORF">FE257_000195</name>
</gene>
<reference evidence="12" key="2">
    <citation type="submission" date="2020-02" db="EMBL/GenBank/DDBJ databases">
        <authorList>
            <person name="Gilchrist C.L.M."/>
            <person name="Chooi Y.-H."/>
        </authorList>
    </citation>
    <scope>NUCLEOTIDE SEQUENCE</scope>
    <source>
        <strain evidence="12">MST-FP2251</strain>
    </source>
</reference>
<evidence type="ECO:0000313" key="13">
    <source>
        <dbReference type="Proteomes" id="UP001194746"/>
    </source>
</evidence>
<dbReference type="CDD" id="cd12148">
    <property type="entry name" value="fungal_TF_MHR"/>
    <property type="match status" value="1"/>
</dbReference>
<dbReference type="GO" id="GO:0000978">
    <property type="term" value="F:RNA polymerase II cis-regulatory region sequence-specific DNA binding"/>
    <property type="evidence" value="ECO:0007669"/>
    <property type="project" value="InterPro"/>
</dbReference>
<evidence type="ECO:0000256" key="6">
    <source>
        <dbReference type="ARBA" id="ARBA00023015"/>
    </source>
</evidence>
<dbReference type="EMBL" id="VCAU01000001">
    <property type="protein sequence ID" value="KAF9895291.1"/>
    <property type="molecule type" value="Genomic_DNA"/>
</dbReference>
<dbReference type="AlphaFoldDB" id="A0AAD4CYY1"/>
<dbReference type="Pfam" id="PF04082">
    <property type="entry name" value="Fungal_trans"/>
    <property type="match status" value="1"/>
</dbReference>
<keyword evidence="6" id="KW-0805">Transcription regulation</keyword>
<dbReference type="GO" id="GO:0000981">
    <property type="term" value="F:DNA-binding transcription factor activity, RNA polymerase II-specific"/>
    <property type="evidence" value="ECO:0007669"/>
    <property type="project" value="InterPro"/>
</dbReference>
<feature type="compositionally biased region" description="Polar residues" evidence="10">
    <location>
        <begin position="193"/>
        <end position="207"/>
    </location>
</feature>
<dbReference type="GO" id="GO:0000785">
    <property type="term" value="C:chromatin"/>
    <property type="evidence" value="ECO:0007669"/>
    <property type="project" value="TreeGrafter"/>
</dbReference>
<keyword evidence="4 9" id="KW-0863">Zinc-finger</keyword>
<dbReference type="Proteomes" id="UP001194746">
    <property type="component" value="Unassembled WGS sequence"/>
</dbReference>
<accession>A0AAD4CYY1</accession>
<dbReference type="Pfam" id="PF00096">
    <property type="entry name" value="zf-C2H2"/>
    <property type="match status" value="2"/>
</dbReference>
<dbReference type="GO" id="GO:0005634">
    <property type="term" value="C:nucleus"/>
    <property type="evidence" value="ECO:0007669"/>
    <property type="project" value="UniProtKB-SubCell"/>
</dbReference>
<proteinExistence type="predicted"/>
<evidence type="ECO:0000256" key="5">
    <source>
        <dbReference type="ARBA" id="ARBA00022833"/>
    </source>
</evidence>
<evidence type="ECO:0000256" key="4">
    <source>
        <dbReference type="ARBA" id="ARBA00022771"/>
    </source>
</evidence>
<dbReference type="GO" id="GO:0006351">
    <property type="term" value="P:DNA-templated transcription"/>
    <property type="evidence" value="ECO:0007669"/>
    <property type="project" value="InterPro"/>
</dbReference>
<dbReference type="SMART" id="SM00355">
    <property type="entry name" value="ZnF_C2H2"/>
    <property type="match status" value="2"/>
</dbReference>
<reference evidence="12" key="1">
    <citation type="journal article" date="2019" name="Beilstein J. Org. Chem.">
        <title>Nanangenines: drimane sesquiterpenoids as the dominant metabolite cohort of a novel Australian fungus, Aspergillus nanangensis.</title>
        <authorList>
            <person name="Lacey H.J."/>
            <person name="Gilchrist C.L.M."/>
            <person name="Crombie A."/>
            <person name="Kalaitzis J.A."/>
            <person name="Vuong D."/>
            <person name="Rutledge P.J."/>
            <person name="Turner P."/>
            <person name="Pitt J.I."/>
            <person name="Lacey E."/>
            <person name="Chooi Y.H."/>
            <person name="Piggott A.M."/>
        </authorList>
    </citation>
    <scope>NUCLEOTIDE SEQUENCE</scope>
    <source>
        <strain evidence="12">MST-FP2251</strain>
    </source>
</reference>
<sequence>MPKHSKSPVKAHLCTRCDRNFSRLEHLQRHERSHTKEKPYRCLGCPKAFTRKDLLSRHERLAHQEAQPDALAASSILNHPVEAPRTRSEAVANTGGLLAPFATHQSSALDLNPPLDFALDDEVVRCLSAMDDFPSFMDSVPIPTHPFSPTYQPVPLFFHDTEFPSEIGFGDDEQRHLTWLGDPLRHSAPKPVTTASGNIESSLSQSGPRLASPPPDDVTTSYGASGATTKNPHLLLSAACRQRMIDSLAEFSPLVGADFVLPSRHALSRFLGGYFSAFHDHFPFLHIPTFKAGSVSVDLFLAITSMGARYMRESEISIDLFHAAKEIALERIRRHRATPRQLAADHKPRAVELTETVLLLVAITTWAEPESASGALAMRNLLDCFIREEALSIDGSAPSCWRDWIQCEKLKRMLFVAFCFLNIYTIAFDIPPLMLVSEVSLDLPCSEKEWRARDEQEWTSIRATARQQPLQSFRSAFECLFIRNNNSSSEQQQQHQPNESSSSTQLNHDSFSSLGGCALIHALIQQIWLVRSARLPQQQLLGRSLSPEEMCTFETALKRWALYWEQNEESSMDPLSPYGPVAFTSVALLRLAYIRLNLDLGPIRRLSSWDPHLIAQSLHKSAPVQRCDKLTRAALHCAHALSIPVKLGLNHVGQTQVLYWSNQHALCSLECALLLAKWLESATMPGLEPPLTGMEEKLLDFVVQLITDTEYKISYEEVRRRKRLLSAMTVRLWAKLYQWKSVWEMVDLIGRSLNLYADLLEEDVKGE</sequence>
<dbReference type="InterPro" id="IPR007219">
    <property type="entry name" value="XnlR_reg_dom"/>
</dbReference>
<evidence type="ECO:0000256" key="10">
    <source>
        <dbReference type="SAM" id="MobiDB-lite"/>
    </source>
</evidence>
<keyword evidence="5" id="KW-0862">Zinc</keyword>
<keyword evidence="3" id="KW-0677">Repeat</keyword>
<evidence type="ECO:0000256" key="3">
    <source>
        <dbReference type="ARBA" id="ARBA00022737"/>
    </source>
</evidence>
<comment type="caution">
    <text evidence="12">The sequence shown here is derived from an EMBL/GenBank/DDBJ whole genome shotgun (WGS) entry which is preliminary data.</text>
</comment>
<dbReference type="PANTHER" id="PTHR40626">
    <property type="entry name" value="MIP31509P"/>
    <property type="match status" value="1"/>
</dbReference>
<protein>
    <recommendedName>
        <fullName evidence="11">C2H2-type domain-containing protein</fullName>
    </recommendedName>
</protein>
<keyword evidence="7" id="KW-0804">Transcription</keyword>
<evidence type="ECO:0000313" key="12">
    <source>
        <dbReference type="EMBL" id="KAF9895291.1"/>
    </source>
</evidence>
<dbReference type="PANTHER" id="PTHR40626:SF25">
    <property type="entry name" value="TRANSCRIPTION FACTOR, PUTATIVE (AFU_ORTHOLOGUE AFUA_3G02070)-RELATED"/>
    <property type="match status" value="1"/>
</dbReference>
<evidence type="ECO:0000256" key="2">
    <source>
        <dbReference type="ARBA" id="ARBA00022723"/>
    </source>
</evidence>
<dbReference type="PROSITE" id="PS50157">
    <property type="entry name" value="ZINC_FINGER_C2H2_2"/>
    <property type="match status" value="2"/>
</dbReference>
<dbReference type="GO" id="GO:0008270">
    <property type="term" value="F:zinc ion binding"/>
    <property type="evidence" value="ECO:0007669"/>
    <property type="project" value="UniProtKB-KW"/>
</dbReference>
<evidence type="ECO:0000256" key="7">
    <source>
        <dbReference type="ARBA" id="ARBA00023163"/>
    </source>
</evidence>
<dbReference type="InterPro" id="IPR051059">
    <property type="entry name" value="VerF-like"/>
</dbReference>
<dbReference type="InterPro" id="IPR013087">
    <property type="entry name" value="Znf_C2H2_type"/>
</dbReference>
<dbReference type="PROSITE" id="PS00028">
    <property type="entry name" value="ZINC_FINGER_C2H2_1"/>
    <property type="match status" value="2"/>
</dbReference>
<keyword evidence="13" id="KW-1185">Reference proteome</keyword>
<keyword evidence="2" id="KW-0479">Metal-binding</keyword>
<evidence type="ECO:0000259" key="11">
    <source>
        <dbReference type="PROSITE" id="PS50157"/>
    </source>
</evidence>
<feature type="domain" description="C2H2-type" evidence="11">
    <location>
        <begin position="12"/>
        <end position="39"/>
    </location>
</feature>
<dbReference type="SUPFAM" id="SSF57667">
    <property type="entry name" value="beta-beta-alpha zinc fingers"/>
    <property type="match status" value="1"/>
</dbReference>
<feature type="region of interest" description="Disordered" evidence="10">
    <location>
        <begin position="188"/>
        <end position="225"/>
    </location>
</feature>
<keyword evidence="8" id="KW-0539">Nucleus</keyword>
<comment type="subcellular location">
    <subcellularLocation>
        <location evidence="1">Nucleus</location>
    </subcellularLocation>
</comment>
<dbReference type="InterPro" id="IPR036236">
    <property type="entry name" value="Znf_C2H2_sf"/>
</dbReference>
<dbReference type="Gene3D" id="3.30.160.60">
    <property type="entry name" value="Classic Zinc Finger"/>
    <property type="match status" value="2"/>
</dbReference>